<dbReference type="PANTHER" id="PTHR11362:SF82">
    <property type="entry name" value="PHOSPHATIDYLETHANOLAMINE-BINDING PROTEIN 4"/>
    <property type="match status" value="1"/>
</dbReference>
<dbReference type="Proteomes" id="UP000887566">
    <property type="component" value="Unplaced"/>
</dbReference>
<dbReference type="InterPro" id="IPR035810">
    <property type="entry name" value="PEBP_euk"/>
</dbReference>
<dbReference type="PANTHER" id="PTHR11362">
    <property type="entry name" value="PHOSPHATIDYLETHANOLAMINE-BINDING PROTEIN"/>
    <property type="match status" value="1"/>
</dbReference>
<dbReference type="Gene3D" id="3.90.280.10">
    <property type="entry name" value="PEBP-like"/>
    <property type="match status" value="1"/>
</dbReference>
<dbReference type="Pfam" id="PF01161">
    <property type="entry name" value="PBP"/>
    <property type="match status" value="1"/>
</dbReference>
<sequence length="656" mass="75257">MKPTDPCYYDELYSVEDVPKCLQHVKEKAADTQLFWFGDHWSQRCAETTAHDWIRCYNPDKLVRYTSVGSRLLRVPTFDLEYLRNLLIFPEVTFLSEPGAYTACDHRYETNVSRTTTVRPEMDPALPFDLRSAPTIGWPTLNDNDHFIVAIVDVGFGRLDYLAFDFPADTKVARDYRHSENFREQPNPHAVVVFRQSNGRLGSLRLTDAEDEDGLFDLQRFILDNNLQHDLIGLNWMSVSTDAYAIEKQRIKGLADNCHSLIHKKLLEHRELRFQFLPHFSLSELDAWLSVTYQCGSEEYSVCCSTYKTREEIAQLDPIGDKIFSPATLRSAPLIAATRLMPPEIYSYRRSGRDYVALIDGDRFTLLMVQLNPTDPKLGDELRPLLHWLVVDIPAAALGAGTLEGAVQLLPYIAPLPEETHPSRRFVFALFMQTDRQLISRRYDPQLFTTSNCPVEYAERCNFDVRQLMARYSLRLRAVNWLLTRYDPYVVYEMPLRSNTLELNYDTAASNGIKRQHRADDSAELWSRSRERVCTMIDLAGVTETLFTNDPTNRACYQAAADAYQAAERLFSTFDEESKPQWKKSAGQPNVWENTNASDGHLFCQTYQLAVAPEKLFDSPPTTVLLTTWLQVGWLSMQPASVQKSITSCSTYRPTM</sequence>
<dbReference type="InterPro" id="IPR036610">
    <property type="entry name" value="PEBP-like_sf"/>
</dbReference>
<dbReference type="AlphaFoldDB" id="A0A914ULQ7"/>
<accession>A0A914ULQ7</accession>
<organism evidence="1 2">
    <name type="scientific">Plectus sambesii</name>
    <dbReference type="NCBI Taxonomy" id="2011161"/>
    <lineage>
        <taxon>Eukaryota</taxon>
        <taxon>Metazoa</taxon>
        <taxon>Ecdysozoa</taxon>
        <taxon>Nematoda</taxon>
        <taxon>Chromadorea</taxon>
        <taxon>Plectida</taxon>
        <taxon>Plectina</taxon>
        <taxon>Plectoidea</taxon>
        <taxon>Plectidae</taxon>
        <taxon>Plectus</taxon>
    </lineage>
</organism>
<evidence type="ECO:0000313" key="2">
    <source>
        <dbReference type="WBParaSite" id="PSAMB.scaffold10size141368.g24.t1"/>
    </source>
</evidence>
<evidence type="ECO:0000313" key="1">
    <source>
        <dbReference type="Proteomes" id="UP000887566"/>
    </source>
</evidence>
<proteinExistence type="predicted"/>
<name>A0A914ULQ7_9BILA</name>
<keyword evidence="1" id="KW-1185">Reference proteome</keyword>
<reference evidence="2" key="1">
    <citation type="submission" date="2022-11" db="UniProtKB">
        <authorList>
            <consortium name="WormBaseParasite"/>
        </authorList>
    </citation>
    <scope>IDENTIFICATION</scope>
</reference>
<dbReference type="InterPro" id="IPR008914">
    <property type="entry name" value="PEBP"/>
</dbReference>
<protein>
    <submittedName>
        <fullName evidence="2">Uncharacterized protein</fullName>
    </submittedName>
</protein>
<dbReference type="SUPFAM" id="SSF49777">
    <property type="entry name" value="PEBP-like"/>
    <property type="match status" value="2"/>
</dbReference>
<dbReference type="WBParaSite" id="PSAMB.scaffold10size141368.g24.t1">
    <property type="protein sequence ID" value="PSAMB.scaffold10size141368.g24.t1"/>
    <property type="gene ID" value="PSAMB.scaffold10size141368.g24"/>
</dbReference>